<keyword evidence="3" id="KW-1185">Reference proteome</keyword>
<protein>
    <submittedName>
        <fullName evidence="2">Uncharacterized protein</fullName>
    </submittedName>
</protein>
<evidence type="ECO:0000313" key="2">
    <source>
        <dbReference type="EMBL" id="GIE12943.1"/>
    </source>
</evidence>
<feature type="compositionally biased region" description="Basic and acidic residues" evidence="1">
    <location>
        <begin position="86"/>
        <end position="95"/>
    </location>
</feature>
<proteinExistence type="predicted"/>
<sequence>MFFLILFGVVVLAVLALAAWTWPGLEQEVEQAAAAARLGVPRSGREPRSDRRPEPKPLLSLEGVLVAQRVAGEITADQYRRAVEGLAARDEDRHPMAVPPENGTADA</sequence>
<gene>
    <name evidence="2" type="ORF">Afe05nite_47830</name>
</gene>
<dbReference type="Proteomes" id="UP000598174">
    <property type="component" value="Unassembled WGS sequence"/>
</dbReference>
<evidence type="ECO:0000256" key="1">
    <source>
        <dbReference type="SAM" id="MobiDB-lite"/>
    </source>
</evidence>
<dbReference type="EMBL" id="BOMM01000045">
    <property type="protein sequence ID" value="GIE12943.1"/>
    <property type="molecule type" value="Genomic_DNA"/>
</dbReference>
<organism evidence="2 3">
    <name type="scientific">Paractinoplanes ferrugineus</name>
    <dbReference type="NCBI Taxonomy" id="113564"/>
    <lineage>
        <taxon>Bacteria</taxon>
        <taxon>Bacillati</taxon>
        <taxon>Actinomycetota</taxon>
        <taxon>Actinomycetes</taxon>
        <taxon>Micromonosporales</taxon>
        <taxon>Micromonosporaceae</taxon>
        <taxon>Paractinoplanes</taxon>
    </lineage>
</organism>
<feature type="region of interest" description="Disordered" evidence="1">
    <location>
        <begin position="86"/>
        <end position="107"/>
    </location>
</feature>
<accession>A0A919J4P3</accession>
<feature type="compositionally biased region" description="Basic and acidic residues" evidence="1">
    <location>
        <begin position="43"/>
        <end position="55"/>
    </location>
</feature>
<dbReference type="RefSeq" id="WP_203819402.1">
    <property type="nucleotide sequence ID" value="NZ_BAAABP010000063.1"/>
</dbReference>
<reference evidence="2" key="1">
    <citation type="submission" date="2021-01" db="EMBL/GenBank/DDBJ databases">
        <title>Whole genome shotgun sequence of Actinoplanes ferrugineus NBRC 15555.</title>
        <authorList>
            <person name="Komaki H."/>
            <person name="Tamura T."/>
        </authorList>
    </citation>
    <scope>NUCLEOTIDE SEQUENCE</scope>
    <source>
        <strain evidence="2">NBRC 15555</strain>
    </source>
</reference>
<name>A0A919J4P3_9ACTN</name>
<feature type="region of interest" description="Disordered" evidence="1">
    <location>
        <begin position="36"/>
        <end position="57"/>
    </location>
</feature>
<dbReference type="AlphaFoldDB" id="A0A919J4P3"/>
<comment type="caution">
    <text evidence="2">The sequence shown here is derived from an EMBL/GenBank/DDBJ whole genome shotgun (WGS) entry which is preliminary data.</text>
</comment>
<evidence type="ECO:0000313" key="3">
    <source>
        <dbReference type="Proteomes" id="UP000598174"/>
    </source>
</evidence>